<dbReference type="Gene3D" id="3.40.30.10">
    <property type="entry name" value="Glutaredoxin"/>
    <property type="match status" value="1"/>
</dbReference>
<feature type="region of interest" description="Disordered" evidence="1">
    <location>
        <begin position="1"/>
        <end position="24"/>
    </location>
</feature>
<dbReference type="InterPro" id="IPR036249">
    <property type="entry name" value="Thioredoxin-like_sf"/>
</dbReference>
<evidence type="ECO:0000256" key="1">
    <source>
        <dbReference type="SAM" id="MobiDB-lite"/>
    </source>
</evidence>
<organism evidence="3 4">
    <name type="scientific">Natrarchaeobius chitinivorans</name>
    <dbReference type="NCBI Taxonomy" id="1679083"/>
    <lineage>
        <taxon>Archaea</taxon>
        <taxon>Methanobacteriati</taxon>
        <taxon>Methanobacteriota</taxon>
        <taxon>Stenosarchaea group</taxon>
        <taxon>Halobacteria</taxon>
        <taxon>Halobacteriales</taxon>
        <taxon>Natrialbaceae</taxon>
        <taxon>Natrarchaeobius</taxon>
    </lineage>
</organism>
<evidence type="ECO:0000313" key="3">
    <source>
        <dbReference type="EMBL" id="RQH01708.1"/>
    </source>
</evidence>
<dbReference type="SUPFAM" id="SSF52833">
    <property type="entry name" value="Thioredoxin-like"/>
    <property type="match status" value="1"/>
</dbReference>
<dbReference type="AlphaFoldDB" id="A0A3N6MFK2"/>
<dbReference type="Proteomes" id="UP000281431">
    <property type="component" value="Unassembled WGS sequence"/>
</dbReference>
<name>A0A3N6MFK2_NATCH</name>
<accession>A0A3N6MFK2</accession>
<gene>
    <name evidence="3" type="ORF">EA472_05110</name>
</gene>
<dbReference type="GO" id="GO:0016491">
    <property type="term" value="F:oxidoreductase activity"/>
    <property type="evidence" value="ECO:0007669"/>
    <property type="project" value="InterPro"/>
</dbReference>
<proteinExistence type="predicted"/>
<feature type="domain" description="Alkyl hydroperoxide reductase subunit C/ Thiol specific antioxidant" evidence="2">
    <location>
        <begin position="18"/>
        <end position="128"/>
    </location>
</feature>
<dbReference type="GO" id="GO:0016209">
    <property type="term" value="F:antioxidant activity"/>
    <property type="evidence" value="ECO:0007669"/>
    <property type="project" value="InterPro"/>
</dbReference>
<sequence>MPEFDVVSLGSADAPEAGDRAPDFTRPLVNREYWEDRTLSELAGESDGPTILVFTPMIGSFLATYLWEELAERGWDERAGQVVGVTAANPYGVKRFLEDGEYSFSLFADPGNGVAESYDLAHDLDGMAGVGEPRVALFALASDLTVEASWIADEWPEFPDYDGLEEAFDLS</sequence>
<protein>
    <submittedName>
        <fullName evidence="3">Peroxiredoxin</fullName>
    </submittedName>
</protein>
<dbReference type="EMBL" id="REFZ01000003">
    <property type="protein sequence ID" value="RQH01708.1"/>
    <property type="molecule type" value="Genomic_DNA"/>
</dbReference>
<reference evidence="3 4" key="1">
    <citation type="submission" date="2018-10" db="EMBL/GenBank/DDBJ databases">
        <title>Natrarchaeobius chitinivorans gen. nov., sp. nov., and Natrarchaeobius haloalkaliphilus sp. nov., alkaliphilic, chitin-utilizing haloarchaea from hypersaline alkaline lakes.</title>
        <authorList>
            <person name="Sorokin D.Y."/>
            <person name="Elcheninov A.G."/>
            <person name="Kostrikina N.A."/>
            <person name="Bale N.J."/>
            <person name="Sinninghe Damste J.S."/>
            <person name="Khijniak T.V."/>
            <person name="Kublanov I.V."/>
            <person name="Toshchakov S.V."/>
        </authorList>
    </citation>
    <scope>NUCLEOTIDE SEQUENCE [LARGE SCALE GENOMIC DNA]</scope>
    <source>
        <strain evidence="3 4">AArcht7</strain>
    </source>
</reference>
<evidence type="ECO:0000313" key="4">
    <source>
        <dbReference type="Proteomes" id="UP000281431"/>
    </source>
</evidence>
<dbReference type="OrthoDB" id="334647at2157"/>
<keyword evidence="4" id="KW-1185">Reference proteome</keyword>
<comment type="caution">
    <text evidence="3">The sequence shown here is derived from an EMBL/GenBank/DDBJ whole genome shotgun (WGS) entry which is preliminary data.</text>
</comment>
<dbReference type="InterPro" id="IPR000866">
    <property type="entry name" value="AhpC/TSA"/>
</dbReference>
<evidence type="ECO:0000259" key="2">
    <source>
        <dbReference type="Pfam" id="PF00578"/>
    </source>
</evidence>
<dbReference type="Pfam" id="PF00578">
    <property type="entry name" value="AhpC-TSA"/>
    <property type="match status" value="1"/>
</dbReference>